<dbReference type="PROSITE" id="PS51199">
    <property type="entry name" value="SF4_HELICASE"/>
    <property type="match status" value="1"/>
</dbReference>
<sequence>MVIIDYLQLLRGDDRIKHRGDSRQQEVANISRLLKAYARELNTPVMALAQLSRKIEERKIGTRPLLSDLRESGAIEQDADLVTFIYREDYYSPNQREQESGSPAAVAVEIDGRKVEYIIAKHRNGPTAEIPLIFDKITGRLPFALTGIGLLALPMVLAACTQSAQALLPARLSYKIPSIKPDGSTSTIDRFFYLTGSNTTVAYGKQDPIADSETPMTKNLDYLYFAAGRIINTIVRNFTNAICANYPDLPTLELSNEMSPEQDFCQLISNHDSVGKNSLMYGIAEITGFFFAAYRADANSTNAAIEGILPDSNRTLKLNENLKLNMIFNMIEETGDLNDKDKLIPGLVSAENNGISQIFLGQLPGDDPTSEEERKAFEIVNEKTTRDRNNNADVPRISKTLLLMLANLSMLKQVLASETLREGVTATTELKAPLTTGMAIGIFFALVAMIVSISLVKKVWYRYQYNKRYFVIPRVGVKGLSYIGMVIAVSVAIILIIATVTSGAANALFRALPGSRVAIESVLIKIGGLLFGPILGLFIGAAIDFLTIALSGGVFHYGYLISAMAFGILAGFIKTVIIYSRGKDFRFAVYSTLVIAACFGVVTALIYALNGLPDPIKFQFFKNNSAGPGAFYIDISLPKIYVVAALGALFAILAIVI</sequence>
<accession>A0A8S2HHW6</accession>
<proteinExistence type="predicted"/>
<dbReference type="InterPro" id="IPR007694">
    <property type="entry name" value="DNA_helicase_DnaB-like_C"/>
</dbReference>
<dbReference type="EMBL" id="CAJNOK010002472">
    <property type="protein sequence ID" value="CAF0861627.1"/>
    <property type="molecule type" value="Genomic_DNA"/>
</dbReference>
<dbReference type="PANTHER" id="PTHR30153:SF2">
    <property type="entry name" value="REPLICATIVE DNA HELICASE"/>
    <property type="match status" value="1"/>
</dbReference>
<feature type="transmembrane region" description="Helical" evidence="1">
    <location>
        <begin position="480"/>
        <end position="509"/>
    </location>
</feature>
<name>A0A8S2HHW6_9BILA</name>
<dbReference type="AlphaFoldDB" id="A0A8S2HHW6"/>
<reference evidence="4" key="1">
    <citation type="submission" date="2021-02" db="EMBL/GenBank/DDBJ databases">
        <authorList>
            <person name="Nowell W R."/>
        </authorList>
    </citation>
    <scope>NUCLEOTIDE SEQUENCE</scope>
</reference>
<feature type="transmembrane region" description="Helical" evidence="1">
    <location>
        <begin position="439"/>
        <end position="460"/>
    </location>
</feature>
<evidence type="ECO:0000313" key="5">
    <source>
        <dbReference type="Proteomes" id="UP000682733"/>
    </source>
</evidence>
<feature type="domain" description="SF4 helicase" evidence="2">
    <location>
        <begin position="1"/>
        <end position="148"/>
    </location>
</feature>
<dbReference type="InterPro" id="IPR027417">
    <property type="entry name" value="P-loop_NTPase"/>
</dbReference>
<feature type="transmembrane region" description="Helical" evidence="1">
    <location>
        <begin position="557"/>
        <end position="580"/>
    </location>
</feature>
<dbReference type="Gene3D" id="3.40.50.300">
    <property type="entry name" value="P-loop containing nucleotide triphosphate hydrolases"/>
    <property type="match status" value="1"/>
</dbReference>
<evidence type="ECO:0000313" key="4">
    <source>
        <dbReference type="EMBL" id="CAF3646439.1"/>
    </source>
</evidence>
<dbReference type="Gene3D" id="1.10.1760.20">
    <property type="match status" value="1"/>
</dbReference>
<dbReference type="Pfam" id="PF03796">
    <property type="entry name" value="DnaB_C"/>
    <property type="match status" value="1"/>
</dbReference>
<keyword evidence="1" id="KW-1133">Transmembrane helix</keyword>
<feature type="transmembrane region" description="Helical" evidence="1">
    <location>
        <begin position="629"/>
        <end position="656"/>
    </location>
</feature>
<protein>
    <recommendedName>
        <fullName evidence="2">SF4 helicase domain-containing protein</fullName>
    </recommendedName>
</protein>
<gene>
    <name evidence="3" type="ORF">OVA965_LOCUS7665</name>
    <name evidence="4" type="ORF">TMI583_LOCUS7660</name>
</gene>
<comment type="caution">
    <text evidence="4">The sequence shown here is derived from an EMBL/GenBank/DDBJ whole genome shotgun (WGS) entry which is preliminary data.</text>
</comment>
<keyword evidence="1" id="KW-0472">Membrane</keyword>
<evidence type="ECO:0000259" key="2">
    <source>
        <dbReference type="PROSITE" id="PS51199"/>
    </source>
</evidence>
<dbReference type="GO" id="GO:0005524">
    <property type="term" value="F:ATP binding"/>
    <property type="evidence" value="ECO:0007669"/>
    <property type="project" value="InterPro"/>
</dbReference>
<feature type="transmembrane region" description="Helical" evidence="1">
    <location>
        <begin position="587"/>
        <end position="609"/>
    </location>
</feature>
<dbReference type="SUPFAM" id="SSF52540">
    <property type="entry name" value="P-loop containing nucleoside triphosphate hydrolases"/>
    <property type="match status" value="1"/>
</dbReference>
<dbReference type="EMBL" id="CAJOBA010002472">
    <property type="protein sequence ID" value="CAF3646439.1"/>
    <property type="molecule type" value="Genomic_DNA"/>
</dbReference>
<dbReference type="GO" id="GO:0003678">
    <property type="term" value="F:DNA helicase activity"/>
    <property type="evidence" value="ECO:0007669"/>
    <property type="project" value="InterPro"/>
</dbReference>
<dbReference type="Proteomes" id="UP000682733">
    <property type="component" value="Unassembled WGS sequence"/>
</dbReference>
<evidence type="ECO:0000256" key="1">
    <source>
        <dbReference type="SAM" id="Phobius"/>
    </source>
</evidence>
<organism evidence="4 5">
    <name type="scientific">Didymodactylos carnosus</name>
    <dbReference type="NCBI Taxonomy" id="1234261"/>
    <lineage>
        <taxon>Eukaryota</taxon>
        <taxon>Metazoa</taxon>
        <taxon>Spiralia</taxon>
        <taxon>Gnathifera</taxon>
        <taxon>Rotifera</taxon>
        <taxon>Eurotatoria</taxon>
        <taxon>Bdelloidea</taxon>
        <taxon>Philodinida</taxon>
        <taxon>Philodinidae</taxon>
        <taxon>Didymodactylos</taxon>
    </lineage>
</organism>
<keyword evidence="1" id="KW-0812">Transmembrane</keyword>
<dbReference type="PANTHER" id="PTHR30153">
    <property type="entry name" value="REPLICATIVE DNA HELICASE DNAB"/>
    <property type="match status" value="1"/>
</dbReference>
<feature type="transmembrane region" description="Helical" evidence="1">
    <location>
        <begin position="529"/>
        <end position="551"/>
    </location>
</feature>
<dbReference type="GO" id="GO:0006260">
    <property type="term" value="P:DNA replication"/>
    <property type="evidence" value="ECO:0007669"/>
    <property type="project" value="InterPro"/>
</dbReference>
<dbReference type="GO" id="GO:0005829">
    <property type="term" value="C:cytosol"/>
    <property type="evidence" value="ECO:0007669"/>
    <property type="project" value="TreeGrafter"/>
</dbReference>
<evidence type="ECO:0000313" key="3">
    <source>
        <dbReference type="EMBL" id="CAF0861627.1"/>
    </source>
</evidence>
<dbReference type="Proteomes" id="UP000677228">
    <property type="component" value="Unassembled WGS sequence"/>
</dbReference>